<dbReference type="KEGG" id="mcub:MCBB_0151"/>
<proteinExistence type="predicted"/>
<dbReference type="Pfam" id="PF03459">
    <property type="entry name" value="TOBE"/>
    <property type="match status" value="1"/>
</dbReference>
<dbReference type="AlphaFoldDB" id="A0A1D3KZU5"/>
<dbReference type="InterPro" id="IPR005116">
    <property type="entry name" value="Transp-assoc_OB_typ1"/>
</dbReference>
<protein>
    <submittedName>
        <fullName evidence="4">Molybdenum-pterin-binding protein 3</fullName>
    </submittedName>
</protein>
<dbReference type="GO" id="GO:0005886">
    <property type="term" value="C:plasma membrane"/>
    <property type="evidence" value="ECO:0007669"/>
    <property type="project" value="UniProtKB-SubCell"/>
</dbReference>
<evidence type="ECO:0000313" key="5">
    <source>
        <dbReference type="Proteomes" id="UP000094707"/>
    </source>
</evidence>
<dbReference type="EMBL" id="LT607756">
    <property type="protein sequence ID" value="SCG84739.1"/>
    <property type="molecule type" value="Genomic_DNA"/>
</dbReference>
<dbReference type="InterPro" id="IPR008995">
    <property type="entry name" value="Mo/tungstate-bd_C_term_dom"/>
</dbReference>
<dbReference type="GeneID" id="30411015"/>
<evidence type="ECO:0000256" key="1">
    <source>
        <dbReference type="ARBA" id="ARBA00004202"/>
    </source>
</evidence>
<dbReference type="Proteomes" id="UP000094707">
    <property type="component" value="Chromosome I"/>
</dbReference>
<dbReference type="NCBIfam" id="TIGR00638">
    <property type="entry name" value="Mop"/>
    <property type="match status" value="1"/>
</dbReference>
<dbReference type="Gene3D" id="2.40.50.100">
    <property type="match status" value="1"/>
</dbReference>
<reference evidence="4 5" key="1">
    <citation type="submission" date="2016-08" db="EMBL/GenBank/DDBJ databases">
        <authorList>
            <person name="Seilhamer J.J."/>
        </authorList>
    </citation>
    <scope>NUCLEOTIDE SEQUENCE [LARGE SCALE GENOMIC DNA]</scope>
    <source>
        <strain evidence="4">Buetzberg</strain>
    </source>
</reference>
<feature type="domain" description="Mop" evidence="3">
    <location>
        <begin position="2"/>
        <end position="68"/>
    </location>
</feature>
<comment type="subcellular location">
    <subcellularLocation>
        <location evidence="1">Cell membrane</location>
        <topology evidence="1">Peripheral membrane protein</topology>
    </subcellularLocation>
</comment>
<dbReference type="STRING" id="118062.MCBB_0151"/>
<evidence type="ECO:0000313" key="4">
    <source>
        <dbReference type="EMBL" id="SCG84739.1"/>
    </source>
</evidence>
<dbReference type="RefSeq" id="WP_071905815.1">
    <property type="nucleotide sequence ID" value="NZ_LT607756.1"/>
</dbReference>
<name>A0A1D3KZU5_9EURY</name>
<gene>
    <name evidence="4" type="primary">mopIII</name>
    <name evidence="4" type="ORF">MCBB_0151</name>
</gene>
<organism evidence="4 5">
    <name type="scientific">Methanobacterium congolense</name>
    <dbReference type="NCBI Taxonomy" id="118062"/>
    <lineage>
        <taxon>Archaea</taxon>
        <taxon>Methanobacteriati</taxon>
        <taxon>Methanobacteriota</taxon>
        <taxon>Methanomada group</taxon>
        <taxon>Methanobacteria</taxon>
        <taxon>Methanobacteriales</taxon>
        <taxon>Methanobacteriaceae</taxon>
        <taxon>Methanobacterium</taxon>
    </lineage>
</organism>
<evidence type="ECO:0000259" key="3">
    <source>
        <dbReference type="PROSITE" id="PS51866"/>
    </source>
</evidence>
<dbReference type="PROSITE" id="PS51866">
    <property type="entry name" value="MOP"/>
    <property type="match status" value="1"/>
</dbReference>
<dbReference type="OrthoDB" id="36889at2157"/>
<sequence>MKMSARNSLKGMVVSVEKGEITASVKIKIESPEVITAIISKEAVEDLDIKEGDELNAVIKSTEVMVIKE</sequence>
<dbReference type="GO" id="GO:0015689">
    <property type="term" value="P:molybdate ion transport"/>
    <property type="evidence" value="ECO:0007669"/>
    <property type="project" value="InterPro"/>
</dbReference>
<dbReference type="InterPro" id="IPR004606">
    <property type="entry name" value="Mop_domain"/>
</dbReference>
<accession>A0A1D3KZU5</accession>
<keyword evidence="2" id="KW-0500">Molybdenum</keyword>
<evidence type="ECO:0000256" key="2">
    <source>
        <dbReference type="ARBA" id="ARBA00022505"/>
    </source>
</evidence>
<dbReference type="SUPFAM" id="SSF50331">
    <property type="entry name" value="MOP-like"/>
    <property type="match status" value="1"/>
</dbReference>
<keyword evidence="5" id="KW-1185">Reference proteome</keyword>